<dbReference type="RefSeq" id="WP_386370181.1">
    <property type="nucleotide sequence ID" value="NZ_JBHUMP010000001.1"/>
</dbReference>
<evidence type="ECO:0000313" key="7">
    <source>
        <dbReference type="Proteomes" id="UP001597474"/>
    </source>
</evidence>
<evidence type="ECO:0000256" key="4">
    <source>
        <dbReference type="ARBA" id="ARBA00023163"/>
    </source>
</evidence>
<dbReference type="Pfam" id="PF00126">
    <property type="entry name" value="HTH_1"/>
    <property type="match status" value="1"/>
</dbReference>
<dbReference type="Pfam" id="PF03466">
    <property type="entry name" value="LysR_substrate"/>
    <property type="match status" value="1"/>
</dbReference>
<dbReference type="PANTHER" id="PTHR30126:SF77">
    <property type="entry name" value="TRANSCRIPTIONAL REGULATORY PROTEIN"/>
    <property type="match status" value="1"/>
</dbReference>
<evidence type="ECO:0000259" key="5">
    <source>
        <dbReference type="PROSITE" id="PS50931"/>
    </source>
</evidence>
<dbReference type="PROSITE" id="PS50931">
    <property type="entry name" value="HTH_LYSR"/>
    <property type="match status" value="1"/>
</dbReference>
<dbReference type="InterPro" id="IPR036388">
    <property type="entry name" value="WH-like_DNA-bd_sf"/>
</dbReference>
<dbReference type="SUPFAM" id="SSF46785">
    <property type="entry name" value="Winged helix' DNA-binding domain"/>
    <property type="match status" value="1"/>
</dbReference>
<dbReference type="PANTHER" id="PTHR30126">
    <property type="entry name" value="HTH-TYPE TRANSCRIPTIONAL REGULATOR"/>
    <property type="match status" value="1"/>
</dbReference>
<dbReference type="InterPro" id="IPR000847">
    <property type="entry name" value="LysR_HTH_N"/>
</dbReference>
<sequence length="317" mass="34073">MRRNRAVAPGAALCNFTARCAVKPTIKQIEAFVQVADQGSFRRAAVLLNTTQPNISARIASLEELLDARLMERDAGSVRLTPGGLALLPHARAVLRSLEGFSGALGNLRLMQGALRLGVTELVVHTWLPDFLRALKAEVPNVVVELTVDLSANLSKALADRVIDLCFQSGPFPRASSGHVDLGRYPLIWVVGPELAMNAQAPLTLPDLAAHPILTHARGTLPYDQLAAHVAAAQIRGARLVPSSNLAACLQMALDGYGVACLPIVMVAPALGDGRLVRLDFDWVPEPLHFAARFDAERAPDFLGRAVTLAQRYNPEN</sequence>
<comment type="caution">
    <text evidence="6">The sequence shown here is derived from an EMBL/GenBank/DDBJ whole genome shotgun (WGS) entry which is preliminary data.</text>
</comment>
<name>A0ABW5TZM6_9RHOB</name>
<proteinExistence type="inferred from homology"/>
<organism evidence="6 7">
    <name type="scientific">Sulfitobacter aestuarii</name>
    <dbReference type="NCBI Taxonomy" id="2161676"/>
    <lineage>
        <taxon>Bacteria</taxon>
        <taxon>Pseudomonadati</taxon>
        <taxon>Pseudomonadota</taxon>
        <taxon>Alphaproteobacteria</taxon>
        <taxon>Rhodobacterales</taxon>
        <taxon>Roseobacteraceae</taxon>
        <taxon>Sulfitobacter</taxon>
    </lineage>
</organism>
<evidence type="ECO:0000256" key="1">
    <source>
        <dbReference type="ARBA" id="ARBA00009437"/>
    </source>
</evidence>
<reference evidence="7" key="1">
    <citation type="journal article" date="2019" name="Int. J. Syst. Evol. Microbiol.">
        <title>The Global Catalogue of Microorganisms (GCM) 10K type strain sequencing project: providing services to taxonomists for standard genome sequencing and annotation.</title>
        <authorList>
            <consortium name="The Broad Institute Genomics Platform"/>
            <consortium name="The Broad Institute Genome Sequencing Center for Infectious Disease"/>
            <person name="Wu L."/>
            <person name="Ma J."/>
        </authorList>
    </citation>
    <scope>NUCLEOTIDE SEQUENCE [LARGE SCALE GENOMIC DNA]</scope>
    <source>
        <strain evidence="7">TISTR 2562</strain>
    </source>
</reference>
<dbReference type="Proteomes" id="UP001597474">
    <property type="component" value="Unassembled WGS sequence"/>
</dbReference>
<dbReference type="EMBL" id="JBHUMP010000001">
    <property type="protein sequence ID" value="MFD2737982.1"/>
    <property type="molecule type" value="Genomic_DNA"/>
</dbReference>
<dbReference type="CDD" id="cd05466">
    <property type="entry name" value="PBP2_LTTR_substrate"/>
    <property type="match status" value="1"/>
</dbReference>
<dbReference type="Gene3D" id="1.10.10.10">
    <property type="entry name" value="Winged helix-like DNA-binding domain superfamily/Winged helix DNA-binding domain"/>
    <property type="match status" value="1"/>
</dbReference>
<dbReference type="PRINTS" id="PR00039">
    <property type="entry name" value="HTHLYSR"/>
</dbReference>
<gene>
    <name evidence="6" type="ORF">ACFSUD_00210</name>
</gene>
<evidence type="ECO:0000313" key="6">
    <source>
        <dbReference type="EMBL" id="MFD2737982.1"/>
    </source>
</evidence>
<dbReference type="InterPro" id="IPR005119">
    <property type="entry name" value="LysR_subst-bd"/>
</dbReference>
<protein>
    <submittedName>
        <fullName evidence="6">LysR family transcriptional regulator</fullName>
    </submittedName>
</protein>
<keyword evidence="7" id="KW-1185">Reference proteome</keyword>
<keyword evidence="2" id="KW-0805">Transcription regulation</keyword>
<evidence type="ECO:0000256" key="2">
    <source>
        <dbReference type="ARBA" id="ARBA00023015"/>
    </source>
</evidence>
<dbReference type="Gene3D" id="3.40.190.10">
    <property type="entry name" value="Periplasmic binding protein-like II"/>
    <property type="match status" value="2"/>
</dbReference>
<dbReference type="SUPFAM" id="SSF53850">
    <property type="entry name" value="Periplasmic binding protein-like II"/>
    <property type="match status" value="1"/>
</dbReference>
<keyword evidence="3" id="KW-0238">DNA-binding</keyword>
<dbReference type="InterPro" id="IPR036390">
    <property type="entry name" value="WH_DNA-bd_sf"/>
</dbReference>
<feature type="domain" description="HTH lysR-type" evidence="5">
    <location>
        <begin position="24"/>
        <end position="81"/>
    </location>
</feature>
<comment type="similarity">
    <text evidence="1">Belongs to the LysR transcriptional regulatory family.</text>
</comment>
<accession>A0ABW5TZM6</accession>
<keyword evidence="4" id="KW-0804">Transcription</keyword>
<evidence type="ECO:0000256" key="3">
    <source>
        <dbReference type="ARBA" id="ARBA00023125"/>
    </source>
</evidence>